<evidence type="ECO:0000256" key="3">
    <source>
        <dbReference type="ARBA" id="ARBA00022676"/>
    </source>
</evidence>
<feature type="transmembrane region" description="Helical" evidence="8">
    <location>
        <begin position="281"/>
        <end position="303"/>
    </location>
</feature>
<dbReference type="AlphaFoldDB" id="A0AAW6RMP1"/>
<evidence type="ECO:0000256" key="2">
    <source>
        <dbReference type="ARBA" id="ARBA00022475"/>
    </source>
</evidence>
<feature type="chain" id="PRO_5043734069" evidence="9">
    <location>
        <begin position="22"/>
        <end position="497"/>
    </location>
</feature>
<evidence type="ECO:0000256" key="7">
    <source>
        <dbReference type="ARBA" id="ARBA00023136"/>
    </source>
</evidence>
<dbReference type="Pfam" id="PF13231">
    <property type="entry name" value="PMT_2"/>
    <property type="match status" value="1"/>
</dbReference>
<feature type="transmembrane region" description="Helical" evidence="8">
    <location>
        <begin position="124"/>
        <end position="141"/>
    </location>
</feature>
<name>A0AAW6RMP1_9BURK</name>
<keyword evidence="2" id="KW-1003">Cell membrane</keyword>
<reference evidence="11 12" key="1">
    <citation type="submission" date="2023-04" db="EMBL/GenBank/DDBJ databases">
        <title>Ottowia paracancer sp. nov., isolated from human stomach.</title>
        <authorList>
            <person name="Song Y."/>
        </authorList>
    </citation>
    <scope>NUCLEOTIDE SEQUENCE [LARGE SCALE GENOMIC DNA]</scope>
    <source>
        <strain evidence="11 12">10c7w1</strain>
    </source>
</reference>
<dbReference type="EMBL" id="JARVII010000018">
    <property type="protein sequence ID" value="MDG9699871.1"/>
    <property type="molecule type" value="Genomic_DNA"/>
</dbReference>
<sequence>MTRRQALAGLAGLLAYFSLWAALPAALAASFPLDVVEGIYWGHEWQWGYYKHPPLSSWLLYVFFRCFGALGPYLLGQLCVALALWLTWRLGRRVLEPPQAALGSALLLAVFYYTLPSLEFNHNLAQLPVWAGFLWAFHVALTERNPAFWLLLGALAGLGLMVKYSVAVLLAAAGLFMLATPARRLLRTPGPWLALAAAALAFSPHALWLAQHDWLPFVYAHERALEAGHGGGRGSALNFLGAQAASHAPLALLALLARARLRWPAAGGADSRPRRAREDLLFVWFMGLAPALLLTLAGLALGVGLHDQWGMPMWGLSGLMLASLLPRDPQALARQGRRLLAGLAVWLAALTAAMAALLAWGAQWRGKPSRMDWPQAALAQAVQAQWQALSRCPLDSVSGDGWLSGLAASALPGPPSVMVEDDPAYSPWMNARRVQRCGSLMLWPGGGKTPSAPLLEEARGLAVREGQWQLPWGKLPGREPLRVRWRAYIPPACLKQD</sequence>
<feature type="transmembrane region" description="Helical" evidence="8">
    <location>
        <begin position="148"/>
        <end position="179"/>
    </location>
</feature>
<protein>
    <submittedName>
        <fullName evidence="11">Glycosyltransferase family 39 protein</fullName>
    </submittedName>
</protein>
<keyword evidence="9" id="KW-0732">Signal</keyword>
<keyword evidence="7 8" id="KW-0472">Membrane</keyword>
<dbReference type="GO" id="GO:0009103">
    <property type="term" value="P:lipopolysaccharide biosynthetic process"/>
    <property type="evidence" value="ECO:0007669"/>
    <property type="project" value="UniProtKB-ARBA"/>
</dbReference>
<evidence type="ECO:0000256" key="4">
    <source>
        <dbReference type="ARBA" id="ARBA00022679"/>
    </source>
</evidence>
<comment type="subcellular location">
    <subcellularLocation>
        <location evidence="1">Cell membrane</location>
        <topology evidence="1">Multi-pass membrane protein</topology>
    </subcellularLocation>
</comment>
<dbReference type="PANTHER" id="PTHR33908:SF9">
    <property type="entry name" value="BLL5595 PROTEIN"/>
    <property type="match status" value="1"/>
</dbReference>
<feature type="signal peptide" evidence="9">
    <location>
        <begin position="1"/>
        <end position="21"/>
    </location>
</feature>
<keyword evidence="5 8" id="KW-0812">Transmembrane</keyword>
<dbReference type="RefSeq" id="WP_279524696.1">
    <property type="nucleotide sequence ID" value="NZ_JARVII010000018.1"/>
</dbReference>
<evidence type="ECO:0000256" key="6">
    <source>
        <dbReference type="ARBA" id="ARBA00022989"/>
    </source>
</evidence>
<evidence type="ECO:0000256" key="5">
    <source>
        <dbReference type="ARBA" id="ARBA00022692"/>
    </source>
</evidence>
<dbReference type="GO" id="GO:0016763">
    <property type="term" value="F:pentosyltransferase activity"/>
    <property type="evidence" value="ECO:0007669"/>
    <property type="project" value="TreeGrafter"/>
</dbReference>
<feature type="domain" description="Glycosyltransferase RgtA/B/C/D-like" evidence="10">
    <location>
        <begin position="51"/>
        <end position="208"/>
    </location>
</feature>
<evidence type="ECO:0000313" key="12">
    <source>
        <dbReference type="Proteomes" id="UP001237156"/>
    </source>
</evidence>
<dbReference type="GO" id="GO:0005886">
    <property type="term" value="C:plasma membrane"/>
    <property type="evidence" value="ECO:0007669"/>
    <property type="project" value="UniProtKB-SubCell"/>
</dbReference>
<dbReference type="InterPro" id="IPR038731">
    <property type="entry name" value="RgtA/B/C-like"/>
</dbReference>
<feature type="transmembrane region" description="Helical" evidence="8">
    <location>
        <begin position="100"/>
        <end position="118"/>
    </location>
</feature>
<gene>
    <name evidence="11" type="ORF">QB898_09145</name>
</gene>
<evidence type="ECO:0000313" key="11">
    <source>
        <dbReference type="EMBL" id="MDG9699871.1"/>
    </source>
</evidence>
<keyword evidence="12" id="KW-1185">Reference proteome</keyword>
<keyword evidence="3" id="KW-0328">Glycosyltransferase</keyword>
<comment type="caution">
    <text evidence="11">The sequence shown here is derived from an EMBL/GenBank/DDBJ whole genome shotgun (WGS) entry which is preliminary data.</text>
</comment>
<evidence type="ECO:0000259" key="10">
    <source>
        <dbReference type="Pfam" id="PF13231"/>
    </source>
</evidence>
<proteinExistence type="predicted"/>
<accession>A0AAW6RMP1</accession>
<organism evidence="11 12">
    <name type="scientific">Ottowia cancrivicina</name>
    <dbReference type="NCBI Taxonomy" id="3040346"/>
    <lineage>
        <taxon>Bacteria</taxon>
        <taxon>Pseudomonadati</taxon>
        <taxon>Pseudomonadota</taxon>
        <taxon>Betaproteobacteria</taxon>
        <taxon>Burkholderiales</taxon>
        <taxon>Comamonadaceae</taxon>
        <taxon>Ottowia</taxon>
    </lineage>
</organism>
<dbReference type="PANTHER" id="PTHR33908">
    <property type="entry name" value="MANNOSYLTRANSFERASE YKCB-RELATED"/>
    <property type="match status" value="1"/>
</dbReference>
<dbReference type="Proteomes" id="UP001237156">
    <property type="component" value="Unassembled WGS sequence"/>
</dbReference>
<evidence type="ECO:0000256" key="8">
    <source>
        <dbReference type="SAM" id="Phobius"/>
    </source>
</evidence>
<dbReference type="InterPro" id="IPR050297">
    <property type="entry name" value="LipidA_mod_glycosyltrf_83"/>
</dbReference>
<evidence type="ECO:0000256" key="9">
    <source>
        <dbReference type="SAM" id="SignalP"/>
    </source>
</evidence>
<feature type="transmembrane region" description="Helical" evidence="8">
    <location>
        <begin position="309"/>
        <end position="327"/>
    </location>
</feature>
<feature type="transmembrane region" description="Helical" evidence="8">
    <location>
        <begin position="339"/>
        <end position="362"/>
    </location>
</feature>
<keyword evidence="4" id="KW-0808">Transferase</keyword>
<feature type="transmembrane region" description="Helical" evidence="8">
    <location>
        <begin position="191"/>
        <end position="210"/>
    </location>
</feature>
<feature type="transmembrane region" description="Helical" evidence="8">
    <location>
        <begin position="58"/>
        <end position="88"/>
    </location>
</feature>
<evidence type="ECO:0000256" key="1">
    <source>
        <dbReference type="ARBA" id="ARBA00004651"/>
    </source>
</evidence>
<keyword evidence="6 8" id="KW-1133">Transmembrane helix</keyword>